<dbReference type="SMART" id="SM00233">
    <property type="entry name" value="PH"/>
    <property type="match status" value="1"/>
</dbReference>
<feature type="coiled-coil region" evidence="1">
    <location>
        <begin position="226"/>
        <end position="260"/>
    </location>
</feature>
<accession>A0AAD8YFW9</accession>
<keyword evidence="5" id="KW-1185">Reference proteome</keyword>
<evidence type="ECO:0000313" key="5">
    <source>
        <dbReference type="Proteomes" id="UP001224775"/>
    </source>
</evidence>
<dbReference type="Proteomes" id="UP001224775">
    <property type="component" value="Unassembled WGS sequence"/>
</dbReference>
<protein>
    <recommendedName>
        <fullName evidence="3">PH domain-containing protein</fullName>
    </recommendedName>
</protein>
<dbReference type="Gene3D" id="2.30.29.30">
    <property type="entry name" value="Pleckstrin-homology domain (PH domain)/Phosphotyrosine-binding domain (PTB)"/>
    <property type="match status" value="1"/>
</dbReference>
<feature type="compositionally biased region" description="Basic and acidic residues" evidence="2">
    <location>
        <begin position="289"/>
        <end position="300"/>
    </location>
</feature>
<dbReference type="InterPro" id="IPR001849">
    <property type="entry name" value="PH_domain"/>
</dbReference>
<proteinExistence type="predicted"/>
<reference evidence="4" key="1">
    <citation type="submission" date="2023-06" db="EMBL/GenBank/DDBJ databases">
        <title>Survivors Of The Sea: Transcriptome response of Skeletonema marinoi to long-term dormancy.</title>
        <authorList>
            <person name="Pinder M.I.M."/>
            <person name="Kourtchenko O."/>
            <person name="Robertson E.K."/>
            <person name="Larsson T."/>
            <person name="Maumus F."/>
            <person name="Osuna-Cruz C.M."/>
            <person name="Vancaester E."/>
            <person name="Stenow R."/>
            <person name="Vandepoele K."/>
            <person name="Ploug H."/>
            <person name="Bruchert V."/>
            <person name="Godhe A."/>
            <person name="Topel M."/>
        </authorList>
    </citation>
    <scope>NUCLEOTIDE SEQUENCE</scope>
    <source>
        <strain evidence="4">R05AC</strain>
    </source>
</reference>
<evidence type="ECO:0000313" key="4">
    <source>
        <dbReference type="EMBL" id="KAK1744712.1"/>
    </source>
</evidence>
<evidence type="ECO:0000256" key="2">
    <source>
        <dbReference type="SAM" id="MobiDB-lite"/>
    </source>
</evidence>
<feature type="coiled-coil region" evidence="1">
    <location>
        <begin position="7"/>
        <end position="41"/>
    </location>
</feature>
<organism evidence="4 5">
    <name type="scientific">Skeletonema marinoi</name>
    <dbReference type="NCBI Taxonomy" id="267567"/>
    <lineage>
        <taxon>Eukaryota</taxon>
        <taxon>Sar</taxon>
        <taxon>Stramenopiles</taxon>
        <taxon>Ochrophyta</taxon>
        <taxon>Bacillariophyta</taxon>
        <taxon>Coscinodiscophyceae</taxon>
        <taxon>Thalassiosirophycidae</taxon>
        <taxon>Thalassiosirales</taxon>
        <taxon>Skeletonemataceae</taxon>
        <taxon>Skeletonema</taxon>
        <taxon>Skeletonema marinoi-dohrnii complex</taxon>
    </lineage>
</organism>
<keyword evidence="1" id="KW-0175">Coiled coil</keyword>
<name>A0AAD8YFW9_9STRA</name>
<comment type="caution">
    <text evidence="4">The sequence shown here is derived from an EMBL/GenBank/DDBJ whole genome shotgun (WGS) entry which is preliminary data.</text>
</comment>
<feature type="region of interest" description="Disordered" evidence="2">
    <location>
        <begin position="289"/>
        <end position="334"/>
    </location>
</feature>
<dbReference type="AlphaFoldDB" id="A0AAD8YFW9"/>
<dbReference type="EMBL" id="JATAAI010000006">
    <property type="protein sequence ID" value="KAK1744712.1"/>
    <property type="molecule type" value="Genomic_DNA"/>
</dbReference>
<dbReference type="InterPro" id="IPR011993">
    <property type="entry name" value="PH-like_dom_sf"/>
</dbReference>
<feature type="domain" description="PH" evidence="3">
    <location>
        <begin position="370"/>
        <end position="510"/>
    </location>
</feature>
<dbReference type="SUPFAM" id="SSF50729">
    <property type="entry name" value="PH domain-like"/>
    <property type="match status" value="1"/>
</dbReference>
<gene>
    <name evidence="4" type="ORF">QTG54_004003</name>
</gene>
<evidence type="ECO:0000256" key="1">
    <source>
        <dbReference type="SAM" id="Coils"/>
    </source>
</evidence>
<sequence length="516" mass="57607">MSNNHHLSELSVQLRKLQNENNAQASEVDRLERQIRILSELRGVSIHELRDTLRLACEGEAHGELRAVVGKLQAKVDNAGIDSGGLGRKDFAPQDNSRARLALELRVGELEELENTLRADMSSLYQQIARLTENNTTLKTETLQQKAQLEDSERRWRAKEEEEIKKGSMVAVPMASPVGSYNYSEFAVANTQASLVDQNRLLAAETALAGEKEQRSLLQAQMESTNKSYELKIDQHQHRIQFLEGQINDLEQQMNSLYVAFDMMQTDRSKERESTLMWRNNLLQSDAALAKEESEKERGKQQQSPPPSEQLAAERSPLARNQRKTPIRAGHSSYSLSNNEIPIVQGIPSPDIPPRVATPQASVQPAVHPPIIKGHLLLLLDNHNQPLSPQANVAPSASKSKRKLLLKTSSQRRKFSSPVLKKQYCVLHGSNGLYQLRYGESFTSPCAGVHEFLTTGVSLIEHTERSSKFDFGFEIVINPNEGSPSLCCAAESEEDFLRWMAALMGVIGNDNDGVEC</sequence>
<evidence type="ECO:0000259" key="3">
    <source>
        <dbReference type="SMART" id="SM00233"/>
    </source>
</evidence>